<dbReference type="Gene3D" id="3.90.25.10">
    <property type="entry name" value="UDP-galactose 4-epimerase, domain 1"/>
    <property type="match status" value="1"/>
</dbReference>
<dbReference type="Pfam" id="PF01370">
    <property type="entry name" value="Epimerase"/>
    <property type="match status" value="1"/>
</dbReference>
<comment type="caution">
    <text evidence="3">The sequence shown here is derived from an EMBL/GenBank/DDBJ whole genome shotgun (WGS) entry which is preliminary data.</text>
</comment>
<dbReference type="EMBL" id="LBOZ01000001">
    <property type="protein sequence ID" value="KKP48334.1"/>
    <property type="molecule type" value="Genomic_DNA"/>
</dbReference>
<dbReference type="InterPro" id="IPR036291">
    <property type="entry name" value="NAD(P)-bd_dom_sf"/>
</dbReference>
<evidence type="ECO:0000256" key="1">
    <source>
        <dbReference type="ARBA" id="ARBA00007637"/>
    </source>
</evidence>
<dbReference type="Proteomes" id="UP000033995">
    <property type="component" value="Unassembled WGS sequence"/>
</dbReference>
<organism evidence="3 4">
    <name type="scientific">Candidatus Woesebacteria bacterium GW2011_GWA2_33_28</name>
    <dbReference type="NCBI Taxonomy" id="1618561"/>
    <lineage>
        <taxon>Bacteria</taxon>
        <taxon>Candidatus Woeseibacteriota</taxon>
    </lineage>
</organism>
<protein>
    <submittedName>
        <fullName evidence="3">NAD-dependent epimerase/dehydratase</fullName>
    </submittedName>
</protein>
<proteinExistence type="inferred from homology"/>
<dbReference type="PANTHER" id="PTHR43000">
    <property type="entry name" value="DTDP-D-GLUCOSE 4,6-DEHYDRATASE-RELATED"/>
    <property type="match status" value="1"/>
</dbReference>
<comment type="similarity">
    <text evidence="1">Belongs to the NAD(P)-dependent epimerase/dehydratase family.</text>
</comment>
<gene>
    <name evidence="3" type="ORF">UR38_C0001G0130</name>
</gene>
<evidence type="ECO:0000313" key="4">
    <source>
        <dbReference type="Proteomes" id="UP000033995"/>
    </source>
</evidence>
<dbReference type="AlphaFoldDB" id="A0A0F9ZVS7"/>
<dbReference type="SUPFAM" id="SSF51735">
    <property type="entry name" value="NAD(P)-binding Rossmann-fold domains"/>
    <property type="match status" value="1"/>
</dbReference>
<evidence type="ECO:0000259" key="2">
    <source>
        <dbReference type="Pfam" id="PF01370"/>
    </source>
</evidence>
<feature type="domain" description="NAD-dependent epimerase/dehydratase" evidence="2">
    <location>
        <begin position="6"/>
        <end position="244"/>
    </location>
</feature>
<dbReference type="Gene3D" id="3.40.50.720">
    <property type="entry name" value="NAD(P)-binding Rossmann-like Domain"/>
    <property type="match status" value="1"/>
</dbReference>
<dbReference type="InterPro" id="IPR001509">
    <property type="entry name" value="Epimerase_deHydtase"/>
</dbReference>
<accession>A0A0F9ZVS7</accession>
<reference evidence="3 4" key="1">
    <citation type="journal article" date="2015" name="Nature">
        <title>rRNA introns, odd ribosomes, and small enigmatic genomes across a large radiation of phyla.</title>
        <authorList>
            <person name="Brown C.T."/>
            <person name="Hug L.A."/>
            <person name="Thomas B.C."/>
            <person name="Sharon I."/>
            <person name="Castelle C.J."/>
            <person name="Singh A."/>
            <person name="Wilkins M.J."/>
            <person name="Williams K.H."/>
            <person name="Banfield J.F."/>
        </authorList>
    </citation>
    <scope>NUCLEOTIDE SEQUENCE [LARGE SCALE GENOMIC DNA]</scope>
</reference>
<evidence type="ECO:0000313" key="3">
    <source>
        <dbReference type="EMBL" id="KKP48334.1"/>
    </source>
</evidence>
<name>A0A0F9ZVS7_9BACT</name>
<sequence>MTNKKIVIFGGLGFIGRNLAINLLKKNYNVTLVEHELKGKNLKVAKKIKNLKIIKGNILDKRSIASILKHKYNILFNLAAHSGPKASVDYPFLDLETNTLGSLNILEEAKKYKDLVVVFLGSRLEYGEVNEIPVSEKTVSQPQTMYGLSKFTASSFHLLYNKLYSVKTIIVKGANPYGTHIYNPNPAYNIINYFIDKANHDEDIEIFETAKNQIKDYIYIDDFCEALVKLSLNKNVYGQVYNLGSGKGIKFIDAAKTITRILKKGRVVVIKQNSLLKKIEAGDYVSDISKISKRINWKPKISFVKGILMTTNIRHIIFDI</sequence>